<keyword evidence="7" id="KW-0067">ATP-binding</keyword>
<feature type="region of interest" description="Disordered" evidence="10">
    <location>
        <begin position="81"/>
        <end position="599"/>
    </location>
</feature>
<feature type="compositionally biased region" description="Polar residues" evidence="10">
    <location>
        <begin position="587"/>
        <end position="596"/>
    </location>
</feature>
<feature type="compositionally biased region" description="Basic and acidic residues" evidence="10">
    <location>
        <begin position="404"/>
        <end position="417"/>
    </location>
</feature>
<feature type="compositionally biased region" description="Polar residues" evidence="10">
    <location>
        <begin position="30"/>
        <end position="41"/>
    </location>
</feature>
<feature type="region of interest" description="Disordered" evidence="10">
    <location>
        <begin position="819"/>
        <end position="848"/>
    </location>
</feature>
<feature type="compositionally biased region" description="Polar residues" evidence="10">
    <location>
        <begin position="155"/>
        <end position="168"/>
    </location>
</feature>
<feature type="compositionally biased region" description="Low complexity" evidence="10">
    <location>
        <begin position="1149"/>
        <end position="1164"/>
    </location>
</feature>
<dbReference type="FunFam" id="1.10.510.10:FF:000121">
    <property type="entry name" value="Serine/threonine-protein kinase nrc-2"/>
    <property type="match status" value="1"/>
</dbReference>
<name>U5GZL4_USTV1</name>
<evidence type="ECO:0000313" key="14">
    <source>
        <dbReference type="EnsemblFungi" id="MVLG_00614T0"/>
    </source>
</evidence>
<feature type="compositionally biased region" description="Gly residues" evidence="10">
    <location>
        <begin position="983"/>
        <end position="992"/>
    </location>
</feature>
<dbReference type="Gene3D" id="3.30.200.20">
    <property type="entry name" value="Phosphorylase Kinase, domain 1"/>
    <property type="match status" value="1"/>
</dbReference>
<dbReference type="InterPro" id="IPR008271">
    <property type="entry name" value="Ser/Thr_kinase_AS"/>
</dbReference>
<feature type="compositionally biased region" description="Polar residues" evidence="10">
    <location>
        <begin position="1128"/>
        <end position="1148"/>
    </location>
</feature>
<evidence type="ECO:0000256" key="6">
    <source>
        <dbReference type="ARBA" id="ARBA00022777"/>
    </source>
</evidence>
<reference evidence="13 15" key="3">
    <citation type="journal article" date="2015" name="BMC Genomics">
        <title>Sex and parasites: genomic and transcriptomic analysis of Microbotryum lychnidis-dioicae, the biotrophic and plant-castrating anther smut fungus.</title>
        <authorList>
            <person name="Perlin M.H."/>
            <person name="Amselem J."/>
            <person name="Fontanillas E."/>
            <person name="Toh S.S."/>
            <person name="Chen Z."/>
            <person name="Goldberg J."/>
            <person name="Duplessis S."/>
            <person name="Henrissat B."/>
            <person name="Young S."/>
            <person name="Zeng Q."/>
            <person name="Aguileta G."/>
            <person name="Petit E."/>
            <person name="Badouin H."/>
            <person name="Andrews J."/>
            <person name="Razeeq D."/>
            <person name="Gabaldon T."/>
            <person name="Quesneville H."/>
            <person name="Giraud T."/>
            <person name="Hood M.E."/>
            <person name="Schultz D.J."/>
            <person name="Cuomo C.A."/>
        </authorList>
    </citation>
    <scope>NUCLEOTIDE SEQUENCE [LARGE SCALE GENOMIC DNA]</scope>
    <source>
        <strain evidence="15">p1A1 Lamole</strain>
        <strain evidence="13">P1A1 Lamole</strain>
    </source>
</reference>
<dbReference type="SUPFAM" id="SSF56112">
    <property type="entry name" value="Protein kinase-like (PK-like)"/>
    <property type="match status" value="1"/>
</dbReference>
<dbReference type="EMBL" id="GL541645">
    <property type="protein sequence ID" value="KDE09296.1"/>
    <property type="molecule type" value="Genomic_DNA"/>
</dbReference>
<evidence type="ECO:0000256" key="4">
    <source>
        <dbReference type="ARBA" id="ARBA00022679"/>
    </source>
</evidence>
<dbReference type="FunFam" id="3.30.200.20:FF:000078">
    <property type="entry name" value="Serine/threonine-protein kinase nrc-2"/>
    <property type="match status" value="1"/>
</dbReference>
<evidence type="ECO:0000256" key="5">
    <source>
        <dbReference type="ARBA" id="ARBA00022741"/>
    </source>
</evidence>
<comment type="catalytic activity">
    <reaction evidence="9">
        <text>L-seryl-[protein] + ATP = O-phospho-L-seryl-[protein] + ADP + H(+)</text>
        <dbReference type="Rhea" id="RHEA:17989"/>
        <dbReference type="Rhea" id="RHEA-COMP:9863"/>
        <dbReference type="Rhea" id="RHEA-COMP:11604"/>
        <dbReference type="ChEBI" id="CHEBI:15378"/>
        <dbReference type="ChEBI" id="CHEBI:29999"/>
        <dbReference type="ChEBI" id="CHEBI:30616"/>
        <dbReference type="ChEBI" id="CHEBI:83421"/>
        <dbReference type="ChEBI" id="CHEBI:456216"/>
        <dbReference type="EC" id="2.7.11.1"/>
    </reaction>
</comment>
<evidence type="ECO:0000256" key="7">
    <source>
        <dbReference type="ARBA" id="ARBA00022840"/>
    </source>
</evidence>
<feature type="compositionally biased region" description="Low complexity" evidence="10">
    <location>
        <begin position="202"/>
        <end position="218"/>
    </location>
</feature>
<proteinExistence type="inferred from homology"/>
<reference evidence="15" key="1">
    <citation type="submission" date="2010-11" db="EMBL/GenBank/DDBJ databases">
        <title>The genome sequence of Microbotryum violaceum strain p1A1 Lamole.</title>
        <authorList>
            <person name="Cuomo C."/>
            <person name="Perlin M."/>
            <person name="Young S.K."/>
            <person name="Zeng Q."/>
            <person name="Gargeya S."/>
            <person name="Alvarado L."/>
            <person name="Berlin A."/>
            <person name="Chapman S.B."/>
            <person name="Chen Z."/>
            <person name="Freedman E."/>
            <person name="Gellesch M."/>
            <person name="Goldberg J."/>
            <person name="Griggs A."/>
            <person name="Gujja S."/>
            <person name="Heilman E."/>
            <person name="Heiman D."/>
            <person name="Howarth C."/>
            <person name="Mehta T."/>
            <person name="Neiman D."/>
            <person name="Pearson M."/>
            <person name="Roberts A."/>
            <person name="Saif S."/>
            <person name="Shea T."/>
            <person name="Shenoy N."/>
            <person name="Sisk P."/>
            <person name="Stolte C."/>
            <person name="Sykes S."/>
            <person name="White J."/>
            <person name="Yandava C."/>
            <person name="Haas B."/>
            <person name="Nusbaum C."/>
            <person name="Birren B."/>
        </authorList>
    </citation>
    <scope>NUCLEOTIDE SEQUENCE [LARGE SCALE GENOMIC DNA]</scope>
    <source>
        <strain evidence="15">p1A1 Lamole</strain>
    </source>
</reference>
<evidence type="ECO:0000259" key="12">
    <source>
        <dbReference type="PROSITE" id="PS51285"/>
    </source>
</evidence>
<reference evidence="14" key="4">
    <citation type="submission" date="2015-06" db="UniProtKB">
        <authorList>
            <consortium name="EnsemblFungi"/>
        </authorList>
    </citation>
    <scope>IDENTIFICATION</scope>
</reference>
<feature type="compositionally biased region" description="Low complexity" evidence="10">
    <location>
        <begin position="960"/>
        <end position="982"/>
    </location>
</feature>
<evidence type="ECO:0000313" key="15">
    <source>
        <dbReference type="Proteomes" id="UP000017200"/>
    </source>
</evidence>
<feature type="region of interest" description="Disordered" evidence="10">
    <location>
        <begin position="1264"/>
        <end position="1366"/>
    </location>
</feature>
<dbReference type="PROSITE" id="PS50011">
    <property type="entry name" value="PROTEIN_KINASE_DOM"/>
    <property type="match status" value="1"/>
</dbReference>
<feature type="compositionally biased region" description="Acidic residues" evidence="10">
    <location>
        <begin position="245"/>
        <end position="257"/>
    </location>
</feature>
<comment type="similarity">
    <text evidence="1">Belongs to the protein kinase superfamily. AGC Ser/Thr protein kinase family.</text>
</comment>
<evidence type="ECO:0000259" key="11">
    <source>
        <dbReference type="PROSITE" id="PS50011"/>
    </source>
</evidence>
<feature type="compositionally biased region" description="Basic and acidic residues" evidence="10">
    <location>
        <begin position="529"/>
        <end position="541"/>
    </location>
</feature>
<feature type="region of interest" description="Disordered" evidence="10">
    <location>
        <begin position="1060"/>
        <end position="1215"/>
    </location>
</feature>
<organism evidence="13">
    <name type="scientific">Microbotryum lychnidis-dioicae (strain p1A1 Lamole / MvSl-1064)</name>
    <name type="common">Anther smut fungus</name>
    <dbReference type="NCBI Taxonomy" id="683840"/>
    <lineage>
        <taxon>Eukaryota</taxon>
        <taxon>Fungi</taxon>
        <taxon>Dikarya</taxon>
        <taxon>Basidiomycota</taxon>
        <taxon>Pucciniomycotina</taxon>
        <taxon>Microbotryomycetes</taxon>
        <taxon>Microbotryales</taxon>
        <taxon>Microbotryaceae</taxon>
        <taxon>Microbotryum</taxon>
    </lineage>
</organism>
<feature type="compositionally biased region" description="Low complexity" evidence="10">
    <location>
        <begin position="18"/>
        <end position="29"/>
    </location>
</feature>
<evidence type="ECO:0000256" key="8">
    <source>
        <dbReference type="ARBA" id="ARBA00047899"/>
    </source>
</evidence>
<feature type="compositionally biased region" description="Polar residues" evidence="10">
    <location>
        <begin position="1720"/>
        <end position="1730"/>
    </location>
</feature>
<keyword evidence="4" id="KW-0808">Transferase</keyword>
<dbReference type="OrthoDB" id="432483at2759"/>
<evidence type="ECO:0000256" key="2">
    <source>
        <dbReference type="ARBA" id="ARBA00012513"/>
    </source>
</evidence>
<feature type="compositionally biased region" description="Basic and acidic residues" evidence="10">
    <location>
        <begin position="310"/>
        <end position="321"/>
    </location>
</feature>
<dbReference type="CDD" id="cd05574">
    <property type="entry name" value="STKc_phototropin_like"/>
    <property type="match status" value="1"/>
</dbReference>
<dbReference type="GO" id="GO:0004674">
    <property type="term" value="F:protein serine/threonine kinase activity"/>
    <property type="evidence" value="ECO:0007669"/>
    <property type="project" value="UniProtKB-KW"/>
</dbReference>
<evidence type="ECO:0000256" key="3">
    <source>
        <dbReference type="ARBA" id="ARBA00022527"/>
    </source>
</evidence>
<dbReference type="GO" id="GO:0005524">
    <property type="term" value="F:ATP binding"/>
    <property type="evidence" value="ECO:0007669"/>
    <property type="project" value="UniProtKB-KW"/>
</dbReference>
<evidence type="ECO:0000256" key="10">
    <source>
        <dbReference type="SAM" id="MobiDB-lite"/>
    </source>
</evidence>
<feature type="compositionally biased region" description="Basic and acidic residues" evidence="10">
    <location>
        <begin position="94"/>
        <end position="105"/>
    </location>
</feature>
<feature type="domain" description="AGC-kinase C-terminal" evidence="12">
    <location>
        <begin position="1666"/>
        <end position="1738"/>
    </location>
</feature>
<feature type="compositionally biased region" description="Low complexity" evidence="10">
    <location>
        <begin position="1285"/>
        <end position="1301"/>
    </location>
</feature>
<feature type="compositionally biased region" description="Low complexity" evidence="10">
    <location>
        <begin position="1176"/>
        <end position="1199"/>
    </location>
</feature>
<feature type="compositionally biased region" description="Low complexity" evidence="10">
    <location>
        <begin position="1315"/>
        <end position="1343"/>
    </location>
</feature>
<feature type="region of interest" description="Disordered" evidence="10">
    <location>
        <begin position="904"/>
        <end position="1048"/>
    </location>
</feature>
<feature type="domain" description="Protein kinase" evidence="11">
    <location>
        <begin position="1381"/>
        <end position="1665"/>
    </location>
</feature>
<protein>
    <recommendedName>
        <fullName evidence="2">non-specific serine/threonine protein kinase</fullName>
        <ecNumber evidence="2">2.7.11.1</ecNumber>
    </recommendedName>
</protein>
<dbReference type="InterPro" id="IPR025451">
    <property type="entry name" value="DUF4211"/>
</dbReference>
<feature type="compositionally biased region" description="Low complexity" evidence="10">
    <location>
        <begin position="1060"/>
        <end position="1072"/>
    </location>
</feature>
<evidence type="ECO:0000313" key="13">
    <source>
        <dbReference type="EMBL" id="KDE09296.1"/>
    </source>
</evidence>
<dbReference type="Gene3D" id="1.10.510.10">
    <property type="entry name" value="Transferase(Phosphotransferase) domain 1"/>
    <property type="match status" value="1"/>
</dbReference>
<keyword evidence="5" id="KW-0547">Nucleotide-binding</keyword>
<comment type="catalytic activity">
    <reaction evidence="8">
        <text>L-threonyl-[protein] + ATP = O-phospho-L-threonyl-[protein] + ADP + H(+)</text>
        <dbReference type="Rhea" id="RHEA:46608"/>
        <dbReference type="Rhea" id="RHEA-COMP:11060"/>
        <dbReference type="Rhea" id="RHEA-COMP:11605"/>
        <dbReference type="ChEBI" id="CHEBI:15378"/>
        <dbReference type="ChEBI" id="CHEBI:30013"/>
        <dbReference type="ChEBI" id="CHEBI:30616"/>
        <dbReference type="ChEBI" id="CHEBI:61977"/>
        <dbReference type="ChEBI" id="CHEBI:456216"/>
        <dbReference type="EC" id="2.7.11.1"/>
    </reaction>
</comment>
<feature type="compositionally biased region" description="Polar residues" evidence="10">
    <location>
        <begin position="1268"/>
        <end position="1278"/>
    </location>
</feature>
<dbReference type="Proteomes" id="UP000017200">
    <property type="component" value="Unassembled WGS sequence"/>
</dbReference>
<dbReference type="HOGENOM" id="CLU_239766_0_0_1"/>
<feature type="compositionally biased region" description="Polar residues" evidence="10">
    <location>
        <begin position="1007"/>
        <end position="1044"/>
    </location>
</feature>
<dbReference type="SMART" id="SM00220">
    <property type="entry name" value="S_TKc"/>
    <property type="match status" value="1"/>
</dbReference>
<dbReference type="STRING" id="683840.U5GZL4"/>
<dbReference type="EC" id="2.7.11.1" evidence="2"/>
<feature type="compositionally biased region" description="Polar residues" evidence="10">
    <location>
        <begin position="1200"/>
        <end position="1214"/>
    </location>
</feature>
<dbReference type="PANTHER" id="PTHR45637">
    <property type="entry name" value="FLIPPASE KINASE 1-RELATED"/>
    <property type="match status" value="1"/>
</dbReference>
<dbReference type="InterPro" id="IPR000961">
    <property type="entry name" value="AGC-kinase_C"/>
</dbReference>
<feature type="compositionally biased region" description="Low complexity" evidence="10">
    <location>
        <begin position="341"/>
        <end position="358"/>
    </location>
</feature>
<dbReference type="Pfam" id="PF00069">
    <property type="entry name" value="Pkinase"/>
    <property type="match status" value="1"/>
</dbReference>
<dbReference type="InterPro" id="IPR011009">
    <property type="entry name" value="Kinase-like_dom_sf"/>
</dbReference>
<keyword evidence="3" id="KW-0723">Serine/threonine-protein kinase</keyword>
<dbReference type="PROSITE" id="PS51285">
    <property type="entry name" value="AGC_KINASE_CTER"/>
    <property type="match status" value="1"/>
</dbReference>
<dbReference type="OMA" id="WLADEEM"/>
<dbReference type="EMBL" id="AEIJ01000055">
    <property type="status" value="NOT_ANNOTATED_CDS"/>
    <property type="molecule type" value="Genomic_DNA"/>
</dbReference>
<accession>U5GZL4</accession>
<evidence type="ECO:0000256" key="1">
    <source>
        <dbReference type="ARBA" id="ARBA00009903"/>
    </source>
</evidence>
<feature type="region of interest" description="Disordered" evidence="10">
    <location>
        <begin position="1"/>
        <end position="59"/>
    </location>
</feature>
<keyword evidence="6 13" id="KW-0418">Kinase</keyword>
<dbReference type="Pfam" id="PF13926">
    <property type="entry name" value="DUF4211"/>
    <property type="match status" value="1"/>
</dbReference>
<dbReference type="PROSITE" id="PS00108">
    <property type="entry name" value="PROTEIN_KINASE_ST"/>
    <property type="match status" value="1"/>
</dbReference>
<sequence length="1738" mass="187786">MGGPSRQMQLNIQDDHSLSYSSPSLSTTPNRVGNPSSSSRSFDVWGFPKAPSTQTGRQIASRIVYRDARGLVDGTDLVASRTAESVASSASDDEGPKLLEGRQSGEESNDSEVDTARSRKKGKGKAETPPSRPSPQRRKRVIELPYDGDDDDNQSDPTPLPSTTQRPHSSPRKADLGAEGSRGRSRSTSLFDCVWVDNSRFSSPTKKSSVASSPTKTPRSVMASPSKKVPPLETLVLSSSGSGTEDPEEDDDDEEEEGHNPRRSQSKCDAYLFDSEAEEASESSSGSSEAVLKSRPTPTARSQLSSSRKRVVESESGTESKTEEEDVLPRSSTRSARRTQTKATASSRKRPASTSSSEISEESVGHRRIITSVPQPKKQKVLSTRSPPRRRFPSTTPSSKRKSVKEVAKKRERKRSDDEESENESDEAFIVNEDDDDDDEPVRSSSGKKSGRGSPKREKAKKGSIRTPTPSSGSESESEGDGNNGGSQQQDDDGTNSGDEDDLELSGEETMLPDDARRGSNKISKFAKLRMEREQKRYESMRRKRRVVDSDNDEPASTHHVARSYLGASEEEDAQDKDEDTDEGEDYSTQNGQTTDLDADIPGFIVDEDEDDQSETDRALVQDIRRRTLGKSQGPMYHFKVFLSWIVRSIIAPEIDWLADEEMLEAHNKVHEIYRDHLNSLLGSSAWTPVFRAAIKVRPTFILHEIDDALRATSCDACVMGRHRASIFRAELSGEAYDHKTLSPLNRKARKQLVHQLALENDNHSEKALKLLVDASQTLDFNLGKFCASRSQTYHELHHRPYSVRKELVDELKEVRREVEGIEEGEGEGEREVGRMSGNGESGERRRDACRCWRKRRSRLGIAQLASSIDLQQRGPGSVATTTTTTTRTMARSDLSVIASCPSAAPAGVAQGPTTHGHPAPRRDHSGGEFDVVPPASPTPSGGSWKRLRHKLSRKPSAISTGMSGATPGSSSTPQSPQQHHLGAGGAQGSGTGHDHHPLDSPASPGSPHQQHQAICSTSTLSMVSGPTTPLKSSSLGHPQTSEDSGYVVHSTRAATITTTAAAAAGTSSGTGPENSLGTATHANYDTTSLNDNSPAPSSKSASFRNDHPNSSSSSLNRTPPIGKENLRGSSRSKNGLSTSQKQISAAQSSVLVSSSLPSSSLPSTPAIIRGSDGTSARSAKTSRPSKSSRSQTASTSPPLKTSTRETSPTSGSSAARFLRRVASAPNAKALFNGSLFSSKPNYLSPTLPVPPLPTGVIRVGDVHDSGVSLSTGPGSSNGDKRSKSSLSDATKSSSSARSSSNGGVAALSNGFHVSSPSPSPTRSRSSPAIATSPSMSSSALLVPPSPSPSITPGSPRAAFRRTYSSSSIRNRSAEIGPSSFHKIKLLGKGDVGKVYLVREKKTDKLFAMKVLSKKEMIKRNKVKRALAEQEILAGSNHPFIVTLYHSFQSDDYLYLCMEYCSGGEFFRALQTRPGKCLAEDDAKFYAAEVVAALEYLHLMGFIYRDLKPENILLHSSGHIMLSDFDLSKQSDVGSVTPAGIRHTQNGAPLIDTKACVADFRTNSFVGTEEYIAPEVIKGCGHSMAVDWWCLSVLSYEMLFGCTPFKGANRHATFSNILRNEVVFPDSPATTTHCRSFIKKGLLKDEHKRLGSQSGASEVKQAKWFASINWGLLRHQKPPIIPTISNGHDAINFRQMRDSKSLDLEGQGQAWLPWPESASEGFSPSGTVTPSVEEVPGH</sequence>
<feature type="compositionally biased region" description="Acidic residues" evidence="10">
    <location>
        <begin position="569"/>
        <end position="586"/>
    </location>
</feature>
<feature type="compositionally biased region" description="Acidic residues" evidence="10">
    <location>
        <begin position="418"/>
        <end position="440"/>
    </location>
</feature>
<evidence type="ECO:0000256" key="9">
    <source>
        <dbReference type="ARBA" id="ARBA00048679"/>
    </source>
</evidence>
<dbReference type="InterPro" id="IPR000719">
    <property type="entry name" value="Prot_kinase_dom"/>
</dbReference>
<feature type="compositionally biased region" description="Acidic residues" evidence="10">
    <location>
        <begin position="490"/>
        <end position="507"/>
    </location>
</feature>
<dbReference type="EnsemblFungi" id="MVLG_00614T0">
    <property type="protein sequence ID" value="MVLG_00614T0"/>
    <property type="gene ID" value="MVLG_00614"/>
</dbReference>
<reference evidence="13" key="2">
    <citation type="submission" date="2010-11" db="EMBL/GenBank/DDBJ databases">
        <authorList>
            <consortium name="The Broad Institute Genome Sequencing Platform"/>
            <person name="Earl A."/>
            <person name="Ward D."/>
            <person name="Feldgarden M."/>
            <person name="Gevers D."/>
            <person name="Butler R."/>
            <person name="Young S.K."/>
            <person name="Zeng Q."/>
            <person name="Gargeya S."/>
            <person name="Fitzgerald M."/>
            <person name="Haas B."/>
            <person name="Abouelleil A."/>
            <person name="Alvarado L."/>
            <person name="Arachchi H.M."/>
            <person name="Berlin A."/>
            <person name="Brown A."/>
            <person name="Chapman S.B."/>
            <person name="Chen Z."/>
            <person name="Dunbar C."/>
            <person name="Freedman E."/>
            <person name="Gearin G."/>
            <person name="Gellesch M."/>
            <person name="Goldberg J."/>
            <person name="Griggs A."/>
            <person name="Gujja S."/>
            <person name="Heilman E."/>
            <person name="Heiman D."/>
            <person name="Howarth C."/>
            <person name="Larson L."/>
            <person name="Lui A."/>
            <person name="MacDonald P.J.P."/>
            <person name="Mehta T."/>
            <person name="Montmayeur A."/>
            <person name="Murphy C."/>
            <person name="Neiman D."/>
            <person name="Pearson M."/>
            <person name="Priest M."/>
            <person name="Roberts A."/>
            <person name="Saif S."/>
            <person name="Shea T."/>
            <person name="Shenoy N."/>
            <person name="Sisk P."/>
            <person name="Stolte C."/>
            <person name="Sykes S."/>
            <person name="White J."/>
            <person name="Yandava C."/>
            <person name="Wortman J."/>
            <person name="Nusbaum C."/>
            <person name="Birren B."/>
        </authorList>
    </citation>
    <scope>NUCLEOTIDE SEQUENCE</scope>
    <source>
        <strain evidence="13">P1A1 Lamole</strain>
    </source>
</reference>
<feature type="compositionally biased region" description="Polar residues" evidence="10">
    <location>
        <begin position="1073"/>
        <end position="1118"/>
    </location>
</feature>
<keyword evidence="15" id="KW-1185">Reference proteome</keyword>
<gene>
    <name evidence="13" type="ORF">MVLG_00614</name>
</gene>
<feature type="compositionally biased region" description="Polar residues" evidence="10">
    <location>
        <begin position="1"/>
        <end position="12"/>
    </location>
</feature>
<dbReference type="InParanoid" id="U5GZL4"/>
<feature type="region of interest" description="Disordered" evidence="10">
    <location>
        <begin position="1714"/>
        <end position="1738"/>
    </location>
</feature>